<comment type="caution">
    <text evidence="1">The sequence shown here is derived from an EMBL/GenBank/DDBJ whole genome shotgun (WGS) entry which is preliminary data.</text>
</comment>
<dbReference type="AlphaFoldDB" id="A0ABD0Z6J5"/>
<accession>A0ABD0Z6J5</accession>
<protein>
    <submittedName>
        <fullName evidence="1">Uncharacterized protein</fullName>
    </submittedName>
</protein>
<gene>
    <name evidence="1" type="ORF">AAG570_009559</name>
</gene>
<organism evidence="1 2">
    <name type="scientific">Ranatra chinensis</name>
    <dbReference type="NCBI Taxonomy" id="642074"/>
    <lineage>
        <taxon>Eukaryota</taxon>
        <taxon>Metazoa</taxon>
        <taxon>Ecdysozoa</taxon>
        <taxon>Arthropoda</taxon>
        <taxon>Hexapoda</taxon>
        <taxon>Insecta</taxon>
        <taxon>Pterygota</taxon>
        <taxon>Neoptera</taxon>
        <taxon>Paraneoptera</taxon>
        <taxon>Hemiptera</taxon>
        <taxon>Heteroptera</taxon>
        <taxon>Panheteroptera</taxon>
        <taxon>Nepomorpha</taxon>
        <taxon>Nepidae</taxon>
        <taxon>Ranatrinae</taxon>
        <taxon>Ranatra</taxon>
    </lineage>
</organism>
<keyword evidence="2" id="KW-1185">Reference proteome</keyword>
<evidence type="ECO:0000313" key="2">
    <source>
        <dbReference type="Proteomes" id="UP001558652"/>
    </source>
</evidence>
<sequence length="131" mass="14729">MLGDGSVSQLSAREIEDKLSEMLNNEVIESVLRVWRAHKYAISHPQCDKYLICHINSNQSLQSKSALKAGITKVSSLVSSWFLSGNTGTSFLELYNAAMENYNCEKIFPADCTGFNEEDMRITTEYAHNEL</sequence>
<reference evidence="1 2" key="1">
    <citation type="submission" date="2024-07" db="EMBL/GenBank/DDBJ databases">
        <title>Chromosome-level genome assembly of the water stick insect Ranatra chinensis (Heteroptera: Nepidae).</title>
        <authorList>
            <person name="Liu X."/>
        </authorList>
    </citation>
    <scope>NUCLEOTIDE SEQUENCE [LARGE SCALE GENOMIC DNA]</scope>
    <source>
        <strain evidence="1">Cailab_2021Rc</strain>
        <tissue evidence="1">Muscle</tissue>
    </source>
</reference>
<proteinExistence type="predicted"/>
<name>A0ABD0Z6J5_9HEMI</name>
<evidence type="ECO:0000313" key="1">
    <source>
        <dbReference type="EMBL" id="KAL1137863.1"/>
    </source>
</evidence>
<dbReference type="Proteomes" id="UP001558652">
    <property type="component" value="Unassembled WGS sequence"/>
</dbReference>
<dbReference type="EMBL" id="JBFDAA010000004">
    <property type="protein sequence ID" value="KAL1137863.1"/>
    <property type="molecule type" value="Genomic_DNA"/>
</dbReference>